<comment type="caution">
    <text evidence="3">The sequence shown here is derived from an EMBL/GenBank/DDBJ whole genome shotgun (WGS) entry which is preliminary data.</text>
</comment>
<dbReference type="EMBL" id="DYXE01000084">
    <property type="protein sequence ID" value="HJH50557.1"/>
    <property type="molecule type" value="Genomic_DNA"/>
</dbReference>
<dbReference type="Proteomes" id="UP000813420">
    <property type="component" value="Unassembled WGS sequence"/>
</dbReference>
<proteinExistence type="predicted"/>
<evidence type="ECO:0000313" key="4">
    <source>
        <dbReference type="Proteomes" id="UP000813420"/>
    </source>
</evidence>
<dbReference type="Gene3D" id="3.40.50.620">
    <property type="entry name" value="HUPs"/>
    <property type="match status" value="1"/>
</dbReference>
<dbReference type="PANTHER" id="PTHR30336">
    <property type="entry name" value="INNER MEMBRANE PROTEIN, PROBABLE PERMEASE"/>
    <property type="match status" value="1"/>
</dbReference>
<feature type="domain" description="DUF218" evidence="2">
    <location>
        <begin position="43"/>
        <end position="168"/>
    </location>
</feature>
<keyword evidence="1" id="KW-0812">Transmembrane</keyword>
<dbReference type="InterPro" id="IPR051599">
    <property type="entry name" value="Cell_Envelope_Assoc"/>
</dbReference>
<dbReference type="Pfam" id="PF02698">
    <property type="entry name" value="DUF218"/>
    <property type="match status" value="1"/>
</dbReference>
<dbReference type="GO" id="GO:0000270">
    <property type="term" value="P:peptidoglycan metabolic process"/>
    <property type="evidence" value="ECO:0007669"/>
    <property type="project" value="TreeGrafter"/>
</dbReference>
<dbReference type="AlphaFoldDB" id="A0A9D2VYL2"/>
<sequence length="199" mass="22880">MKRIKEWILGCVGLILGFLGVNLLIFKILFPGPKKRWEQDTYDCAVVCGYHAEEGGSPSRVMKCRVEKAAELWKARRVEYLLMSGGAVKNAYVEAEVMKRYAMELGVPEQYIVEEKEADCTYRNLKNAARVMKNCGFSDCAVVTSGWHLRKADHYAKRAGLTYVMVRAKEPEGQSLKETLSLYWETNLHMYLNLWKGYY</sequence>
<evidence type="ECO:0000313" key="3">
    <source>
        <dbReference type="EMBL" id="HJH50557.1"/>
    </source>
</evidence>
<reference evidence="3" key="1">
    <citation type="journal article" date="2021" name="PeerJ">
        <title>Extensive microbial diversity within the chicken gut microbiome revealed by metagenomics and culture.</title>
        <authorList>
            <person name="Gilroy R."/>
            <person name="Ravi A."/>
            <person name="Getino M."/>
            <person name="Pursley I."/>
            <person name="Horton D.L."/>
            <person name="Alikhan N.F."/>
            <person name="Baker D."/>
            <person name="Gharbi K."/>
            <person name="Hall N."/>
            <person name="Watson M."/>
            <person name="Adriaenssens E.M."/>
            <person name="Foster-Nyarko E."/>
            <person name="Jarju S."/>
            <person name="Secka A."/>
            <person name="Antonio M."/>
            <person name="Oren A."/>
            <person name="Chaudhuri R.R."/>
            <person name="La Ragione R."/>
            <person name="Hildebrand F."/>
            <person name="Pallen M.J."/>
        </authorList>
    </citation>
    <scope>NUCLEOTIDE SEQUENCE</scope>
    <source>
        <strain evidence="3">USAMLcec4-12693</strain>
    </source>
</reference>
<feature type="transmembrane region" description="Helical" evidence="1">
    <location>
        <begin position="7"/>
        <end position="30"/>
    </location>
</feature>
<dbReference type="GO" id="GO:0005886">
    <property type="term" value="C:plasma membrane"/>
    <property type="evidence" value="ECO:0007669"/>
    <property type="project" value="TreeGrafter"/>
</dbReference>
<dbReference type="InterPro" id="IPR014729">
    <property type="entry name" value="Rossmann-like_a/b/a_fold"/>
</dbReference>
<evidence type="ECO:0000256" key="1">
    <source>
        <dbReference type="SAM" id="Phobius"/>
    </source>
</evidence>
<dbReference type="InterPro" id="IPR003848">
    <property type="entry name" value="DUF218"/>
</dbReference>
<protein>
    <submittedName>
        <fullName evidence="3">YdcF family protein</fullName>
    </submittedName>
</protein>
<keyword evidence="1" id="KW-0472">Membrane</keyword>
<dbReference type="CDD" id="cd06259">
    <property type="entry name" value="YdcF-like"/>
    <property type="match status" value="1"/>
</dbReference>
<dbReference type="PANTHER" id="PTHR30336:SF4">
    <property type="entry name" value="ENVELOPE BIOGENESIS FACTOR ELYC"/>
    <property type="match status" value="1"/>
</dbReference>
<keyword evidence="1" id="KW-1133">Transmembrane helix</keyword>
<evidence type="ECO:0000259" key="2">
    <source>
        <dbReference type="Pfam" id="PF02698"/>
    </source>
</evidence>
<gene>
    <name evidence="3" type="ORF">K8V39_09865</name>
</gene>
<reference evidence="3" key="2">
    <citation type="submission" date="2021-09" db="EMBL/GenBank/DDBJ databases">
        <authorList>
            <person name="Gilroy R."/>
        </authorList>
    </citation>
    <scope>NUCLEOTIDE SEQUENCE</scope>
    <source>
        <strain evidence="3">USAMLcec4-12693</strain>
    </source>
</reference>
<organism evidence="3 4">
    <name type="scientific">Merdimonas faecis</name>
    <dbReference type="NCBI Taxonomy" id="1653435"/>
    <lineage>
        <taxon>Bacteria</taxon>
        <taxon>Bacillati</taxon>
        <taxon>Bacillota</taxon>
        <taxon>Clostridia</taxon>
        <taxon>Lachnospirales</taxon>
        <taxon>Lachnospiraceae</taxon>
        <taxon>Merdimonas</taxon>
    </lineage>
</organism>
<accession>A0A9D2VYL2</accession>
<dbReference type="RefSeq" id="WP_277272377.1">
    <property type="nucleotide sequence ID" value="NZ_DYXE01000084.1"/>
</dbReference>
<dbReference type="GO" id="GO:0043164">
    <property type="term" value="P:Gram-negative-bacterium-type cell wall biogenesis"/>
    <property type="evidence" value="ECO:0007669"/>
    <property type="project" value="TreeGrafter"/>
</dbReference>
<name>A0A9D2VYL2_9FIRM</name>